<evidence type="ECO:0000256" key="3">
    <source>
        <dbReference type="SAM" id="SignalP"/>
    </source>
</evidence>
<dbReference type="EMBL" id="QYRP01000002">
    <property type="protein sequence ID" value="RJS45881.1"/>
    <property type="molecule type" value="Genomic_DNA"/>
</dbReference>
<protein>
    <submittedName>
        <fullName evidence="4">Uncharacterized protein</fullName>
    </submittedName>
</protein>
<keyword evidence="5" id="KW-1185">Reference proteome</keyword>
<keyword evidence="2" id="KW-1133">Transmembrane helix</keyword>
<evidence type="ECO:0000313" key="4">
    <source>
        <dbReference type="EMBL" id="RJS45881.1"/>
    </source>
</evidence>
<keyword evidence="2" id="KW-0472">Membrane</keyword>
<evidence type="ECO:0000313" key="5">
    <source>
        <dbReference type="Proteomes" id="UP000276542"/>
    </source>
</evidence>
<dbReference type="InterPro" id="IPR008993">
    <property type="entry name" value="TIMP-like_OB-fold"/>
</dbReference>
<sequence>MAGLVGVLGVLLSTLVLLGTGPAFACSCVAADTAEHIAQADVVLTGQVASIDRDRQLATYSVRADRVFKGTLPSADVEIGTSAQASACGVDLPESTEAVFFATGSGDGLHMSSCGGTTLLTADLVDEVTAVLGAGQPASQATDPAAGVPGDKDAATGSKASDSDGELALAVGAGILALVAAAVAGVVLTRRRRA</sequence>
<feature type="transmembrane region" description="Helical" evidence="2">
    <location>
        <begin position="167"/>
        <end position="188"/>
    </location>
</feature>
<dbReference type="SUPFAM" id="SSF50242">
    <property type="entry name" value="TIMP-like"/>
    <property type="match status" value="1"/>
</dbReference>
<reference evidence="5" key="1">
    <citation type="submission" date="2018-09" db="EMBL/GenBank/DDBJ databases">
        <authorList>
            <person name="Zhu H."/>
        </authorList>
    </citation>
    <scope>NUCLEOTIDE SEQUENCE [LARGE SCALE GENOMIC DNA]</scope>
    <source>
        <strain evidence="5">K1W22B-1</strain>
    </source>
</reference>
<feature type="chain" id="PRO_5017353280" evidence="3">
    <location>
        <begin position="26"/>
        <end position="194"/>
    </location>
</feature>
<keyword evidence="3" id="KW-0732">Signal</keyword>
<evidence type="ECO:0000256" key="1">
    <source>
        <dbReference type="SAM" id="MobiDB-lite"/>
    </source>
</evidence>
<organism evidence="4 5">
    <name type="scientific">Nocardioides cavernaquae</name>
    <dbReference type="NCBI Taxonomy" id="2321396"/>
    <lineage>
        <taxon>Bacteria</taxon>
        <taxon>Bacillati</taxon>
        <taxon>Actinomycetota</taxon>
        <taxon>Actinomycetes</taxon>
        <taxon>Propionibacteriales</taxon>
        <taxon>Nocardioidaceae</taxon>
        <taxon>Nocardioides</taxon>
    </lineage>
</organism>
<name>A0A3A5H7A9_9ACTN</name>
<dbReference type="Gene3D" id="2.40.50.120">
    <property type="match status" value="1"/>
</dbReference>
<dbReference type="Proteomes" id="UP000276542">
    <property type="component" value="Unassembled WGS sequence"/>
</dbReference>
<evidence type="ECO:0000256" key="2">
    <source>
        <dbReference type="SAM" id="Phobius"/>
    </source>
</evidence>
<comment type="caution">
    <text evidence="4">The sequence shown here is derived from an EMBL/GenBank/DDBJ whole genome shotgun (WGS) entry which is preliminary data.</text>
</comment>
<feature type="signal peptide" evidence="3">
    <location>
        <begin position="1"/>
        <end position="25"/>
    </location>
</feature>
<keyword evidence="2" id="KW-0812">Transmembrane</keyword>
<feature type="region of interest" description="Disordered" evidence="1">
    <location>
        <begin position="135"/>
        <end position="159"/>
    </location>
</feature>
<gene>
    <name evidence="4" type="ORF">D4739_06335</name>
</gene>
<dbReference type="AlphaFoldDB" id="A0A3A5H7A9"/>
<accession>A0A3A5H7A9</accession>
<proteinExistence type="predicted"/>